<organism evidence="1 2">
    <name type="scientific">Avena sativa</name>
    <name type="common">Oat</name>
    <dbReference type="NCBI Taxonomy" id="4498"/>
    <lineage>
        <taxon>Eukaryota</taxon>
        <taxon>Viridiplantae</taxon>
        <taxon>Streptophyta</taxon>
        <taxon>Embryophyta</taxon>
        <taxon>Tracheophyta</taxon>
        <taxon>Spermatophyta</taxon>
        <taxon>Magnoliopsida</taxon>
        <taxon>Liliopsida</taxon>
        <taxon>Poales</taxon>
        <taxon>Poaceae</taxon>
        <taxon>BOP clade</taxon>
        <taxon>Pooideae</taxon>
        <taxon>Poodae</taxon>
        <taxon>Poeae</taxon>
        <taxon>Poeae Chloroplast Group 1 (Aveneae type)</taxon>
        <taxon>Aveninae</taxon>
        <taxon>Avena</taxon>
    </lineage>
</organism>
<dbReference type="EnsemblPlants" id="AVESA.00010b.r2.7CG0715550.1">
    <property type="protein sequence ID" value="AVESA.00010b.r2.7CG0715550.1.CDS"/>
    <property type="gene ID" value="AVESA.00010b.r2.7CG0715550"/>
</dbReference>
<accession>A0ACD6AAT0</accession>
<evidence type="ECO:0000313" key="2">
    <source>
        <dbReference type="Proteomes" id="UP001732700"/>
    </source>
</evidence>
<sequence>MQHDPHDATLFSNRSLCFLRLGDGQSALQDALACREMRPSWPKGCYRQGAALMLLKDYGGACDAFLDAAKLDPLCPEIEAALREALNSLKVSRGGAMKAAAAI</sequence>
<evidence type="ECO:0000313" key="1">
    <source>
        <dbReference type="EnsemblPlants" id="AVESA.00010b.r2.7CG0715550.1.CDS"/>
    </source>
</evidence>
<reference evidence="1" key="2">
    <citation type="submission" date="2025-09" db="UniProtKB">
        <authorList>
            <consortium name="EnsemblPlants"/>
        </authorList>
    </citation>
    <scope>IDENTIFICATION</scope>
</reference>
<reference evidence="1" key="1">
    <citation type="submission" date="2021-05" db="EMBL/GenBank/DDBJ databases">
        <authorList>
            <person name="Scholz U."/>
            <person name="Mascher M."/>
            <person name="Fiebig A."/>
        </authorList>
    </citation>
    <scope>NUCLEOTIDE SEQUENCE [LARGE SCALE GENOMIC DNA]</scope>
</reference>
<proteinExistence type="predicted"/>
<name>A0ACD6AAT0_AVESA</name>
<keyword evidence="2" id="KW-1185">Reference proteome</keyword>
<protein>
    <submittedName>
        <fullName evidence="1">Uncharacterized protein</fullName>
    </submittedName>
</protein>
<dbReference type="Proteomes" id="UP001732700">
    <property type="component" value="Chromosome 7C"/>
</dbReference>